<organism evidence="2 3">
    <name type="scientific">Pyxidicoccus parkwayensis</name>
    <dbReference type="NCBI Taxonomy" id="2813578"/>
    <lineage>
        <taxon>Bacteria</taxon>
        <taxon>Pseudomonadati</taxon>
        <taxon>Myxococcota</taxon>
        <taxon>Myxococcia</taxon>
        <taxon>Myxococcales</taxon>
        <taxon>Cystobacterineae</taxon>
        <taxon>Myxococcaceae</taxon>
        <taxon>Pyxidicoccus</taxon>
    </lineage>
</organism>
<dbReference type="EMBL" id="CP071090">
    <property type="protein sequence ID" value="QSQ22814.1"/>
    <property type="molecule type" value="Genomic_DNA"/>
</dbReference>
<protein>
    <submittedName>
        <fullName evidence="2">Uncharacterized protein</fullName>
    </submittedName>
</protein>
<evidence type="ECO:0000313" key="2">
    <source>
        <dbReference type="EMBL" id="QSQ22814.1"/>
    </source>
</evidence>
<evidence type="ECO:0000313" key="3">
    <source>
        <dbReference type="Proteomes" id="UP000662747"/>
    </source>
</evidence>
<reference evidence="2 3" key="1">
    <citation type="submission" date="2021-02" db="EMBL/GenBank/DDBJ databases">
        <title>De Novo genome assembly of isolated myxobacteria.</title>
        <authorList>
            <person name="Stevens D.C."/>
        </authorList>
    </citation>
    <scope>NUCLEOTIDE SEQUENCE [LARGE SCALE GENOMIC DNA]</scope>
    <source>
        <strain evidence="3">SCPEA02</strain>
    </source>
</reference>
<accession>A0ABX7NVB9</accession>
<keyword evidence="3" id="KW-1185">Reference proteome</keyword>
<dbReference type="Proteomes" id="UP000662747">
    <property type="component" value="Chromosome"/>
</dbReference>
<evidence type="ECO:0000256" key="1">
    <source>
        <dbReference type="SAM" id="MobiDB-lite"/>
    </source>
</evidence>
<name>A0ABX7NVB9_9BACT</name>
<sequence length="59" mass="6187">MSNVSADPRLVSACALEPVRKEGVSPSPLEGLAQARESSSPKTGPVCHRRTADMVLLLA</sequence>
<feature type="region of interest" description="Disordered" evidence="1">
    <location>
        <begin position="22"/>
        <end position="48"/>
    </location>
</feature>
<dbReference type="RefSeq" id="WP_206724390.1">
    <property type="nucleotide sequence ID" value="NZ_CP071090.1"/>
</dbReference>
<proteinExistence type="predicted"/>
<gene>
    <name evidence="2" type="ORF">JY651_48285</name>
</gene>